<evidence type="ECO:0000313" key="4">
    <source>
        <dbReference type="Proteomes" id="UP001162740"/>
    </source>
</evidence>
<dbReference type="InterPro" id="IPR015947">
    <property type="entry name" value="PUA-like_sf"/>
</dbReference>
<dbReference type="EMBL" id="JAJNCO010000026">
    <property type="protein sequence ID" value="MCD2114675.1"/>
    <property type="molecule type" value="Genomic_DNA"/>
</dbReference>
<dbReference type="RefSeq" id="WP_229580296.1">
    <property type="nucleotide sequence ID" value="NZ_CP083974.1"/>
</dbReference>
<reference evidence="2" key="2">
    <citation type="submission" date="2021-11" db="EMBL/GenBank/DDBJ databases">
        <title>Development of a sustainable strategy for remediation of hydrocarbon-contaminated territories based on the waste exchange concept.</title>
        <authorList>
            <person name="Elkin A."/>
        </authorList>
    </citation>
    <scope>NUCLEOTIDE SEQUENCE</scope>
    <source>
        <strain evidence="2">IEGM 757</strain>
    </source>
</reference>
<dbReference type="Proteomes" id="UP001162740">
    <property type="component" value="Chromosome"/>
</dbReference>
<feature type="domain" description="HNH nuclease" evidence="1">
    <location>
        <begin position="195"/>
        <end position="243"/>
    </location>
</feature>
<reference evidence="3 4" key="1">
    <citation type="journal article" date="2021" name="Front. Microbiol.">
        <title>Bacterial Transformation of Aromatic Monomers in Softwood Black Liquor.</title>
        <authorList>
            <person name="Navas L.E."/>
            <person name="Dexter G."/>
            <person name="Liu J."/>
            <person name="Levy-Booth D."/>
            <person name="Cho M."/>
            <person name="Jang S.K."/>
            <person name="Mansfield S.D."/>
            <person name="Renneckar S."/>
            <person name="Mohn W.W."/>
            <person name="Eltis L.D."/>
        </authorList>
    </citation>
    <scope>NUCLEOTIDE SEQUENCE [LARGE SCALE GENOMIC DNA]</scope>
    <source>
        <strain evidence="3 4">GD02</strain>
    </source>
</reference>
<dbReference type="GO" id="GO:0004519">
    <property type="term" value="F:endonuclease activity"/>
    <property type="evidence" value="ECO:0007669"/>
    <property type="project" value="UniProtKB-KW"/>
</dbReference>
<keyword evidence="3" id="KW-0255">Endonuclease</keyword>
<keyword evidence="3" id="KW-0540">Nuclease</keyword>
<name>A0AA46X094_RHORH</name>
<gene>
    <name evidence="3" type="ORF">KUM34_008030</name>
    <name evidence="2" type="ORF">LQ384_26590</name>
</gene>
<dbReference type="Gene3D" id="3.10.590.10">
    <property type="entry name" value="ph1033 like domains"/>
    <property type="match status" value="1"/>
</dbReference>
<protein>
    <submittedName>
        <fullName evidence="3">HNH endonuclease</fullName>
    </submittedName>
</protein>
<dbReference type="SUPFAM" id="SSF88697">
    <property type="entry name" value="PUA domain-like"/>
    <property type="match status" value="1"/>
</dbReference>
<dbReference type="InterPro" id="IPR003615">
    <property type="entry name" value="HNH_nuc"/>
</dbReference>
<dbReference type="AlphaFoldDB" id="A0AA46X094"/>
<keyword evidence="3" id="KW-0378">Hydrolase</keyword>
<sequence>MTSWIVKINEKTPQHWDYARDDGFWDVRSPSYFKKIVPGDDIYFWITGQGNGFVAYARATSGLYEITPSAPTAHWSDVRTGGYTHRFEFDTISEDVVSSPTWAQLQKLLGRNLAAQAGANQVSDPSAESRLRSLFGPEADLAFAHFPVVDVELPNSLPTYEKGDDVRKRAQRAIAVRYGQPKFRRSLLAAYERRCAVTGCDVEAVLEAAHIDRYFGEHSNHVTNGLLLRADLHTLFDLQLWTVRSDLTIEVAPRLAGSEYAALAGKRLRVPKSSAHHPDAAAIGRHREACNWIRSAP</sequence>
<evidence type="ECO:0000313" key="2">
    <source>
        <dbReference type="EMBL" id="MCD2114675.1"/>
    </source>
</evidence>
<dbReference type="Proteomes" id="UP001198630">
    <property type="component" value="Unassembled WGS sequence"/>
</dbReference>
<evidence type="ECO:0000313" key="3">
    <source>
        <dbReference type="EMBL" id="UZF46606.1"/>
    </source>
</evidence>
<organism evidence="3 4">
    <name type="scientific">Rhodococcus rhodochrous</name>
    <dbReference type="NCBI Taxonomy" id="1829"/>
    <lineage>
        <taxon>Bacteria</taxon>
        <taxon>Bacillati</taxon>
        <taxon>Actinomycetota</taxon>
        <taxon>Actinomycetes</taxon>
        <taxon>Mycobacteriales</taxon>
        <taxon>Nocardiaceae</taxon>
        <taxon>Rhodococcus</taxon>
    </lineage>
</organism>
<accession>A0AA46X094</accession>
<dbReference type="EMBL" id="CP083974">
    <property type="protein sequence ID" value="UZF46606.1"/>
    <property type="molecule type" value="Genomic_DNA"/>
</dbReference>
<evidence type="ECO:0000259" key="1">
    <source>
        <dbReference type="Pfam" id="PF13391"/>
    </source>
</evidence>
<proteinExistence type="predicted"/>
<dbReference type="Pfam" id="PF13391">
    <property type="entry name" value="HNH_2"/>
    <property type="match status" value="1"/>
</dbReference>